<comment type="subunit">
    <text evidence="5">The Tol-Pal system is composed of five core proteins: the inner membrane proteins TolA, TolQ and TolR, the periplasmic protein TolB and the outer membrane protein Pal. They form a network linking the inner and outer membranes and the peptidoglycan layer.</text>
</comment>
<comment type="subcellular location">
    <subcellularLocation>
        <location evidence="1 5">Periplasm</location>
    </subcellularLocation>
</comment>
<name>I3TJ08_TISMK</name>
<evidence type="ECO:0000313" key="8">
    <source>
        <dbReference type="EMBL" id="AFK52746.1"/>
    </source>
</evidence>
<dbReference type="Proteomes" id="UP000005258">
    <property type="component" value="Chromosome"/>
</dbReference>
<keyword evidence="6" id="KW-0812">Transmembrane</keyword>
<keyword evidence="5" id="KW-0131">Cell cycle</keyword>
<comment type="function">
    <text evidence="5">Part of the Tol-Pal system, which plays a role in outer membrane invagination during cell division and is important for maintaining outer membrane integrity.</text>
</comment>
<dbReference type="NCBIfam" id="TIGR02800">
    <property type="entry name" value="propeller_TolB"/>
    <property type="match status" value="1"/>
</dbReference>
<feature type="domain" description="TolB N-terminal" evidence="7">
    <location>
        <begin position="49"/>
        <end position="155"/>
    </location>
</feature>
<sequence>MTDTIRSATAGQAPRQKMRPVLRAFAVAAVGLVVGLGGAGLPQPASAQVRIDITRGVVEPMPIAISPFLAVDPSAAPFDADIPGVVANDLASSGLFRPIDRAAFLQGPAEMNPMPDFADWRQINAQALVTGQVRREGDQIAVEFRLWDVFGQTQMAGVVYRVDPKLWRRVAHMIADQIYERMTGEGGYFDTQIVYVAESGPANKRVKRLAIMDQDGANNRYLTDGADQVLTPRFSPNSREITYMAFRGRQARVFIYDLDTGRQRVLGDFPGMTFAPRFTPDGRGVVMSMARDGVTSIYRLDTNGGSVQRLTSSQAIDTSPSLSPDGRQMTFNSDRSGGQQIYVSGADGSGAQRISFGNGTYATPVWSPRGDLIAFTKMNRGRFYIGVMRPDGSDERLLTDGYLVEGPTWAPNGRVLAFFRQDRPGGPTRLYSIDITGYNERLIVTPGEASDPAWSALIR</sequence>
<dbReference type="GeneID" id="97242679"/>
<dbReference type="PANTHER" id="PTHR36842:SF1">
    <property type="entry name" value="PROTEIN TOLB"/>
    <property type="match status" value="1"/>
</dbReference>
<keyword evidence="6" id="KW-1133">Transmembrane helix</keyword>
<keyword evidence="3 5" id="KW-0732">Signal</keyword>
<evidence type="ECO:0000256" key="3">
    <source>
        <dbReference type="ARBA" id="ARBA00022729"/>
    </source>
</evidence>
<dbReference type="InterPro" id="IPR011042">
    <property type="entry name" value="6-blade_b-propeller_TolB-like"/>
</dbReference>
<dbReference type="SUPFAM" id="SSF69304">
    <property type="entry name" value="Tricorn protease N-terminal domain"/>
    <property type="match status" value="1"/>
</dbReference>
<dbReference type="InterPro" id="IPR007195">
    <property type="entry name" value="TolB_N"/>
</dbReference>
<dbReference type="Pfam" id="PF04052">
    <property type="entry name" value="TolB_N"/>
    <property type="match status" value="1"/>
</dbReference>
<comment type="similarity">
    <text evidence="2 5">Belongs to the TolB family.</text>
</comment>
<accession>I3TJ08</accession>
<dbReference type="Gene3D" id="3.40.50.10070">
    <property type="entry name" value="TolB, N-terminal domain"/>
    <property type="match status" value="1"/>
</dbReference>
<reference evidence="8 9" key="1">
    <citation type="journal article" date="2012" name="J. Am. Chem. Soc.">
        <title>Bacterial biosynthesis and maturation of the didemnin anti-cancer agents.</title>
        <authorList>
            <person name="Xu Y."/>
            <person name="Kersten R.D."/>
            <person name="Nam S.J."/>
            <person name="Lu L."/>
            <person name="Al-Suwailem A.M."/>
            <person name="Zheng H."/>
            <person name="Fenical W."/>
            <person name="Dorrestein P.C."/>
            <person name="Moore B.S."/>
            <person name="Qian P.Y."/>
        </authorList>
    </citation>
    <scope>NUCLEOTIDE SEQUENCE [LARGE SCALE GENOMIC DNA]</scope>
    <source>
        <strain evidence="8 9">KA081020-065</strain>
    </source>
</reference>
<evidence type="ECO:0000259" key="7">
    <source>
        <dbReference type="Pfam" id="PF04052"/>
    </source>
</evidence>
<evidence type="ECO:0000256" key="2">
    <source>
        <dbReference type="ARBA" id="ARBA00009820"/>
    </source>
</evidence>
<dbReference type="Pfam" id="PF07676">
    <property type="entry name" value="PD40"/>
    <property type="match status" value="3"/>
</dbReference>
<dbReference type="eggNOG" id="COG0823">
    <property type="taxonomic scope" value="Bacteria"/>
</dbReference>
<dbReference type="STRING" id="1110502.TMO_0907"/>
<keyword evidence="5" id="KW-0132">Cell division</keyword>
<dbReference type="Gene3D" id="2.120.10.30">
    <property type="entry name" value="TolB, C-terminal domain"/>
    <property type="match status" value="1"/>
</dbReference>
<keyword evidence="6" id="KW-0472">Membrane</keyword>
<evidence type="ECO:0000256" key="4">
    <source>
        <dbReference type="ARBA" id="ARBA00022764"/>
    </source>
</evidence>
<organism evidence="8 9">
    <name type="scientific">Tistrella mobilis (strain KA081020-065)</name>
    <dbReference type="NCBI Taxonomy" id="1110502"/>
    <lineage>
        <taxon>Bacteria</taxon>
        <taxon>Pseudomonadati</taxon>
        <taxon>Pseudomonadota</taxon>
        <taxon>Alphaproteobacteria</taxon>
        <taxon>Geminicoccales</taxon>
        <taxon>Geminicoccaceae</taxon>
        <taxon>Tistrella</taxon>
    </lineage>
</organism>
<evidence type="ECO:0000313" key="9">
    <source>
        <dbReference type="Proteomes" id="UP000005258"/>
    </source>
</evidence>
<dbReference type="PATRIC" id="fig|1110502.3.peg.938"/>
<evidence type="ECO:0000256" key="1">
    <source>
        <dbReference type="ARBA" id="ARBA00004418"/>
    </source>
</evidence>
<dbReference type="EMBL" id="CP003236">
    <property type="protein sequence ID" value="AFK52746.1"/>
    <property type="molecule type" value="Genomic_DNA"/>
</dbReference>
<dbReference type="PANTHER" id="PTHR36842">
    <property type="entry name" value="PROTEIN TOLB HOMOLOG"/>
    <property type="match status" value="1"/>
</dbReference>
<feature type="transmembrane region" description="Helical" evidence="6">
    <location>
        <begin position="21"/>
        <end position="41"/>
    </location>
</feature>
<dbReference type="HAMAP" id="MF_00671">
    <property type="entry name" value="TolB"/>
    <property type="match status" value="1"/>
</dbReference>
<dbReference type="SUPFAM" id="SSF52964">
    <property type="entry name" value="TolB, N-terminal domain"/>
    <property type="match status" value="1"/>
</dbReference>
<evidence type="ECO:0000256" key="5">
    <source>
        <dbReference type="HAMAP-Rule" id="MF_00671"/>
    </source>
</evidence>
<dbReference type="GO" id="GO:0042597">
    <property type="term" value="C:periplasmic space"/>
    <property type="evidence" value="ECO:0007669"/>
    <property type="project" value="UniProtKB-SubCell"/>
</dbReference>
<dbReference type="HOGENOM" id="CLU_047123_0_0_5"/>
<dbReference type="RefSeq" id="WP_014744425.1">
    <property type="nucleotide sequence ID" value="NC_017956.1"/>
</dbReference>
<dbReference type="InterPro" id="IPR011659">
    <property type="entry name" value="WD40"/>
</dbReference>
<keyword evidence="4 5" id="KW-0574">Periplasm</keyword>
<gene>
    <name evidence="5 8" type="primary">tolB</name>
    <name evidence="8" type="ordered locus">TMO_0907</name>
</gene>
<protein>
    <recommendedName>
        <fullName evidence="5">Tol-Pal system protein TolB</fullName>
    </recommendedName>
</protein>
<dbReference type="GO" id="GO:0051301">
    <property type="term" value="P:cell division"/>
    <property type="evidence" value="ECO:0007669"/>
    <property type="project" value="UniProtKB-UniRule"/>
</dbReference>
<dbReference type="KEGG" id="tmo:TMO_0907"/>
<dbReference type="GO" id="GO:0017038">
    <property type="term" value="P:protein import"/>
    <property type="evidence" value="ECO:0007669"/>
    <property type="project" value="InterPro"/>
</dbReference>
<evidence type="ECO:0000256" key="6">
    <source>
        <dbReference type="SAM" id="Phobius"/>
    </source>
</evidence>
<dbReference type="InterPro" id="IPR014167">
    <property type="entry name" value="Tol-Pal_TolB"/>
</dbReference>
<keyword evidence="9" id="KW-1185">Reference proteome</keyword>
<proteinExistence type="inferred from homology"/>
<dbReference type="AlphaFoldDB" id="I3TJ08"/>